<name>A0A2P2KHE5_RHIMU</name>
<sequence length="69" mass="8215">MQHQIKNLKKEKKTKRKLASKKEIIIIKKQKKTKNLGRKMMLYLHLVGLSGSLEYFTWEINDQDLISND</sequence>
<protein>
    <submittedName>
        <fullName evidence="2">Uncharacterized protein</fullName>
    </submittedName>
</protein>
<accession>A0A2P2KHE5</accession>
<keyword evidence="1" id="KW-0472">Membrane</keyword>
<dbReference type="AlphaFoldDB" id="A0A2P2KHE5"/>
<evidence type="ECO:0000256" key="1">
    <source>
        <dbReference type="SAM" id="Phobius"/>
    </source>
</evidence>
<organism evidence="2">
    <name type="scientific">Rhizophora mucronata</name>
    <name type="common">Asiatic mangrove</name>
    <dbReference type="NCBI Taxonomy" id="61149"/>
    <lineage>
        <taxon>Eukaryota</taxon>
        <taxon>Viridiplantae</taxon>
        <taxon>Streptophyta</taxon>
        <taxon>Embryophyta</taxon>
        <taxon>Tracheophyta</taxon>
        <taxon>Spermatophyta</taxon>
        <taxon>Magnoliopsida</taxon>
        <taxon>eudicotyledons</taxon>
        <taxon>Gunneridae</taxon>
        <taxon>Pentapetalae</taxon>
        <taxon>rosids</taxon>
        <taxon>fabids</taxon>
        <taxon>Malpighiales</taxon>
        <taxon>Rhizophoraceae</taxon>
        <taxon>Rhizophora</taxon>
    </lineage>
</organism>
<evidence type="ECO:0000313" key="2">
    <source>
        <dbReference type="EMBL" id="MBX05117.1"/>
    </source>
</evidence>
<reference evidence="2" key="1">
    <citation type="submission" date="2018-02" db="EMBL/GenBank/DDBJ databases">
        <title>Rhizophora mucronata_Transcriptome.</title>
        <authorList>
            <person name="Meera S.P."/>
            <person name="Sreeshan A."/>
            <person name="Augustine A."/>
        </authorList>
    </citation>
    <scope>NUCLEOTIDE SEQUENCE</scope>
    <source>
        <tissue evidence="2">Leaf</tissue>
    </source>
</reference>
<proteinExistence type="predicted"/>
<dbReference type="EMBL" id="GGEC01024633">
    <property type="protein sequence ID" value="MBX05117.1"/>
    <property type="molecule type" value="Transcribed_RNA"/>
</dbReference>
<feature type="transmembrane region" description="Helical" evidence="1">
    <location>
        <begin position="40"/>
        <end position="58"/>
    </location>
</feature>
<keyword evidence="1" id="KW-1133">Transmembrane helix</keyword>
<keyword evidence="1" id="KW-0812">Transmembrane</keyword>